<evidence type="ECO:0000256" key="5">
    <source>
        <dbReference type="ARBA" id="ARBA00023136"/>
    </source>
</evidence>
<dbReference type="OrthoDB" id="1121311at2"/>
<evidence type="ECO:0000256" key="2">
    <source>
        <dbReference type="ARBA" id="ARBA00022475"/>
    </source>
</evidence>
<evidence type="ECO:0000256" key="6">
    <source>
        <dbReference type="SAM" id="Phobius"/>
    </source>
</evidence>
<feature type="domain" description="DUF3817" evidence="7">
    <location>
        <begin position="2"/>
        <end position="88"/>
    </location>
</feature>
<dbReference type="PANTHER" id="PTHR40077:SF1">
    <property type="entry name" value="MEMBRANE PROTEIN"/>
    <property type="match status" value="1"/>
</dbReference>
<evidence type="ECO:0000256" key="4">
    <source>
        <dbReference type="ARBA" id="ARBA00022989"/>
    </source>
</evidence>
<protein>
    <submittedName>
        <fullName evidence="8">DUF3817 domain-containing protein</fullName>
    </submittedName>
</protein>
<evidence type="ECO:0000256" key="3">
    <source>
        <dbReference type="ARBA" id="ARBA00022692"/>
    </source>
</evidence>
<comment type="caution">
    <text evidence="8">The sequence shown here is derived from an EMBL/GenBank/DDBJ whole genome shotgun (WGS) entry which is preliminary data.</text>
</comment>
<dbReference type="Proteomes" id="UP000306552">
    <property type="component" value="Unassembled WGS sequence"/>
</dbReference>
<keyword evidence="3 6" id="KW-0812">Transmembrane</keyword>
<evidence type="ECO:0000313" key="9">
    <source>
        <dbReference type="Proteomes" id="UP000306552"/>
    </source>
</evidence>
<feature type="transmembrane region" description="Helical" evidence="6">
    <location>
        <begin position="36"/>
        <end position="59"/>
    </location>
</feature>
<keyword evidence="5 6" id="KW-0472">Membrane</keyword>
<organism evidence="8 9">
    <name type="scientific">Mesohalobacter halotolerans</name>
    <dbReference type="NCBI Taxonomy" id="1883405"/>
    <lineage>
        <taxon>Bacteria</taxon>
        <taxon>Pseudomonadati</taxon>
        <taxon>Bacteroidota</taxon>
        <taxon>Flavobacteriia</taxon>
        <taxon>Flavobacteriales</taxon>
        <taxon>Flavobacteriaceae</taxon>
        <taxon>Mesohalobacter</taxon>
    </lineage>
</organism>
<name>A0A4U5TWT8_9FLAO</name>
<keyword evidence="4 6" id="KW-1133">Transmembrane helix</keyword>
<evidence type="ECO:0000259" key="7">
    <source>
        <dbReference type="Pfam" id="PF12823"/>
    </source>
</evidence>
<accession>A0A4U5TWT8</accession>
<dbReference type="Pfam" id="PF12823">
    <property type="entry name" value="DUF3817"/>
    <property type="match status" value="1"/>
</dbReference>
<dbReference type="PANTHER" id="PTHR40077">
    <property type="entry name" value="MEMBRANE PROTEIN-RELATED"/>
    <property type="match status" value="1"/>
</dbReference>
<feature type="transmembrane region" description="Helical" evidence="6">
    <location>
        <begin position="12"/>
        <end position="30"/>
    </location>
</feature>
<evidence type="ECO:0000256" key="1">
    <source>
        <dbReference type="ARBA" id="ARBA00004651"/>
    </source>
</evidence>
<comment type="subcellular location">
    <subcellularLocation>
        <location evidence="1">Cell membrane</location>
        <topology evidence="1">Multi-pass membrane protein</topology>
    </subcellularLocation>
</comment>
<dbReference type="AlphaFoldDB" id="A0A4U5TWT8"/>
<dbReference type="EMBL" id="SWMU01000001">
    <property type="protein sequence ID" value="TKS57708.1"/>
    <property type="molecule type" value="Genomic_DNA"/>
</dbReference>
<dbReference type="NCBIfam" id="TIGR03954">
    <property type="entry name" value="integ_memb_HG"/>
    <property type="match status" value="1"/>
</dbReference>
<evidence type="ECO:0000313" key="8">
    <source>
        <dbReference type="EMBL" id="TKS57708.1"/>
    </source>
</evidence>
<dbReference type="GO" id="GO:0005886">
    <property type="term" value="C:plasma membrane"/>
    <property type="evidence" value="ECO:0007669"/>
    <property type="project" value="UniProtKB-SubCell"/>
</dbReference>
<reference evidence="8 9" key="1">
    <citation type="submission" date="2019-04" db="EMBL/GenBank/DDBJ databases">
        <title>Psychroflexus halotolerans sp. nov., isolated from a marine solar saltern.</title>
        <authorList>
            <person name="Feng X."/>
        </authorList>
    </citation>
    <scope>NUCLEOTIDE SEQUENCE [LARGE SCALE GENOMIC DNA]</scope>
    <source>
        <strain evidence="8 9">WDS2C27</strain>
    </source>
</reference>
<keyword evidence="9" id="KW-1185">Reference proteome</keyword>
<dbReference type="InterPro" id="IPR023845">
    <property type="entry name" value="DUF3817_TM"/>
</dbReference>
<keyword evidence="2" id="KW-1003">Cell membrane</keyword>
<sequence>MLKSFKWVARGEGISLLVLLFIAMPLKYIWEDPSWVRVVGMIHGILFVAYVAWAIWVYFELSWTLRRLVFVILASVIPFGTFYVEKKYLN</sequence>
<gene>
    <name evidence="8" type="ORF">FCN74_04130</name>
</gene>
<proteinExistence type="predicted"/>
<feature type="transmembrane region" description="Helical" evidence="6">
    <location>
        <begin position="68"/>
        <end position="84"/>
    </location>
</feature>